<dbReference type="PANTHER" id="PTHR13831">
    <property type="entry name" value="MEMBER OF THE HIR1 FAMILY OF WD-REPEAT PROTEINS"/>
    <property type="match status" value="1"/>
</dbReference>
<dbReference type="EMBL" id="CAJZBQ010000033">
    <property type="protein sequence ID" value="CAG9323327.1"/>
    <property type="molecule type" value="Genomic_DNA"/>
</dbReference>
<dbReference type="InterPro" id="IPR015943">
    <property type="entry name" value="WD40/YVTN_repeat-like_dom_sf"/>
</dbReference>
<sequence>MAVIALTTAQGNIGINCIDIQPDNSRIVIGCEDGNIKYYRFEAIHKDQCILTCSSSIFGGGGITAIKYSKVKLNNEYMIACGSSEGYIELITRREIRPEKWSNLAGSKLHTYDIKDIEWINQDIISCGIDNIIYICHVSCNEDGFRLKISRKIRAHEGWVTGLAVLNNFILSQGSENKVKVWNYPSFAQVLEIRYEQEEADEESVEVIRKPSAGLWFALAGTRSGRTGEGCLTILRPENWNIIEIPLSLISSEGDTNILLKRKRHEENVVEVLCSGFLNKGLLVVTSGGYLSLFSYIDFTMIWETMLQPAAEITDLATASDGNWAVLSSAEGLPFYVTFEENLN</sequence>
<name>A0AAU9JE44_9CILI</name>
<dbReference type="InterPro" id="IPR001680">
    <property type="entry name" value="WD40_rpt"/>
</dbReference>
<protein>
    <submittedName>
        <fullName evidence="1">Uncharacterized protein</fullName>
    </submittedName>
</protein>
<dbReference type="Proteomes" id="UP001162131">
    <property type="component" value="Unassembled WGS sequence"/>
</dbReference>
<keyword evidence="2" id="KW-1185">Reference proteome</keyword>
<accession>A0AAU9JE44</accession>
<dbReference type="Pfam" id="PF00400">
    <property type="entry name" value="WD40"/>
    <property type="match status" value="1"/>
</dbReference>
<dbReference type="GO" id="GO:0000785">
    <property type="term" value="C:chromatin"/>
    <property type="evidence" value="ECO:0007669"/>
    <property type="project" value="TreeGrafter"/>
</dbReference>
<reference evidence="1" key="1">
    <citation type="submission" date="2021-09" db="EMBL/GenBank/DDBJ databases">
        <authorList>
            <consortium name="AG Swart"/>
            <person name="Singh M."/>
            <person name="Singh A."/>
            <person name="Seah K."/>
            <person name="Emmerich C."/>
        </authorList>
    </citation>
    <scope>NUCLEOTIDE SEQUENCE</scope>
    <source>
        <strain evidence="1">ATCC30299</strain>
    </source>
</reference>
<gene>
    <name evidence="1" type="ORF">BSTOLATCC_MIC33227</name>
</gene>
<dbReference type="AlphaFoldDB" id="A0AAU9JE44"/>
<dbReference type="InterPro" id="IPR031120">
    <property type="entry name" value="HIR1-like"/>
</dbReference>
<dbReference type="GO" id="GO:0000417">
    <property type="term" value="C:HIR complex"/>
    <property type="evidence" value="ECO:0007669"/>
    <property type="project" value="TreeGrafter"/>
</dbReference>
<comment type="caution">
    <text evidence="1">The sequence shown here is derived from an EMBL/GenBank/DDBJ whole genome shotgun (WGS) entry which is preliminary data.</text>
</comment>
<dbReference type="InterPro" id="IPR036322">
    <property type="entry name" value="WD40_repeat_dom_sf"/>
</dbReference>
<dbReference type="GO" id="GO:0031491">
    <property type="term" value="F:nucleosome binding"/>
    <property type="evidence" value="ECO:0007669"/>
    <property type="project" value="TreeGrafter"/>
</dbReference>
<organism evidence="1 2">
    <name type="scientific">Blepharisma stoltei</name>
    <dbReference type="NCBI Taxonomy" id="1481888"/>
    <lineage>
        <taxon>Eukaryota</taxon>
        <taxon>Sar</taxon>
        <taxon>Alveolata</taxon>
        <taxon>Ciliophora</taxon>
        <taxon>Postciliodesmatophora</taxon>
        <taxon>Heterotrichea</taxon>
        <taxon>Heterotrichida</taxon>
        <taxon>Blepharismidae</taxon>
        <taxon>Blepharisma</taxon>
    </lineage>
</organism>
<dbReference type="SUPFAM" id="SSF50978">
    <property type="entry name" value="WD40 repeat-like"/>
    <property type="match status" value="1"/>
</dbReference>
<evidence type="ECO:0000313" key="1">
    <source>
        <dbReference type="EMBL" id="CAG9323327.1"/>
    </source>
</evidence>
<dbReference type="Gene3D" id="2.130.10.10">
    <property type="entry name" value="YVTN repeat-like/Quinoprotein amine dehydrogenase"/>
    <property type="match status" value="1"/>
</dbReference>
<evidence type="ECO:0000313" key="2">
    <source>
        <dbReference type="Proteomes" id="UP001162131"/>
    </source>
</evidence>
<dbReference type="SMART" id="SM00320">
    <property type="entry name" value="WD40"/>
    <property type="match status" value="3"/>
</dbReference>
<dbReference type="GO" id="GO:0006338">
    <property type="term" value="P:chromatin remodeling"/>
    <property type="evidence" value="ECO:0007669"/>
    <property type="project" value="TreeGrafter"/>
</dbReference>
<dbReference type="PANTHER" id="PTHR13831:SF0">
    <property type="entry name" value="PROTEIN HIRA"/>
    <property type="match status" value="1"/>
</dbReference>
<proteinExistence type="predicted"/>
<dbReference type="GO" id="GO:0006351">
    <property type="term" value="P:DNA-templated transcription"/>
    <property type="evidence" value="ECO:0007669"/>
    <property type="project" value="InterPro"/>
</dbReference>
<dbReference type="GO" id="GO:0005634">
    <property type="term" value="C:nucleus"/>
    <property type="evidence" value="ECO:0007669"/>
    <property type="project" value="InterPro"/>
</dbReference>